<keyword evidence="7" id="KW-1185">Reference proteome</keyword>
<dbReference type="PANTHER" id="PTHR30537:SF10">
    <property type="entry name" value="TRANSCRIPTIONAL REGULATOR-RELATED"/>
    <property type="match status" value="1"/>
</dbReference>
<dbReference type="Gene3D" id="1.10.10.10">
    <property type="entry name" value="Winged helix-like DNA-binding domain superfamily/Winged helix DNA-binding domain"/>
    <property type="match status" value="1"/>
</dbReference>
<dbReference type="PROSITE" id="PS50931">
    <property type="entry name" value="HTH_LYSR"/>
    <property type="match status" value="1"/>
</dbReference>
<evidence type="ECO:0000256" key="4">
    <source>
        <dbReference type="ARBA" id="ARBA00023163"/>
    </source>
</evidence>
<reference evidence="6 7" key="1">
    <citation type="submission" date="2021-03" db="EMBL/GenBank/DDBJ databases">
        <authorList>
            <person name="Shang D.-D."/>
            <person name="Du Z.-J."/>
            <person name="Chen G.-J."/>
        </authorList>
    </citation>
    <scope>NUCLEOTIDE SEQUENCE [LARGE SCALE GENOMIC DNA]</scope>
    <source>
        <strain evidence="6 7">F2608</strain>
    </source>
</reference>
<evidence type="ECO:0000256" key="2">
    <source>
        <dbReference type="ARBA" id="ARBA00023015"/>
    </source>
</evidence>
<dbReference type="GO" id="GO:0003700">
    <property type="term" value="F:DNA-binding transcription factor activity"/>
    <property type="evidence" value="ECO:0007669"/>
    <property type="project" value="InterPro"/>
</dbReference>
<keyword evidence="4" id="KW-0804">Transcription</keyword>
<dbReference type="PANTHER" id="PTHR30537">
    <property type="entry name" value="HTH-TYPE TRANSCRIPTIONAL REGULATOR"/>
    <property type="match status" value="1"/>
</dbReference>
<dbReference type="SUPFAM" id="SSF53850">
    <property type="entry name" value="Periplasmic binding protein-like II"/>
    <property type="match status" value="1"/>
</dbReference>
<organism evidence="6 7">
    <name type="scientific">Psychrobacter halodurans</name>
    <dbReference type="NCBI Taxonomy" id="2818439"/>
    <lineage>
        <taxon>Bacteria</taxon>
        <taxon>Pseudomonadati</taxon>
        <taxon>Pseudomonadota</taxon>
        <taxon>Gammaproteobacteria</taxon>
        <taxon>Moraxellales</taxon>
        <taxon>Moraxellaceae</taxon>
        <taxon>Psychrobacter</taxon>
    </lineage>
</organism>
<sequence>MRWDGISEFVYVAEYESFTRAAKELGISTAQVSRQISALEKRLNIKLLYRTTRKVSLTEEGQVFYQHCRGVLDGLDAAEQAVSNLQSKPQGRIKLTAPVTYGEQQLLPLINDFMVQYRDIEVTAFLSNQKIDLIEGGYDLAVRIGKLSDSTMMAKKLSRRTNFVCAAPAYLKRYGTPHTLSDLRKHNCLLGTRDYWHFIENNKQANKTVEQQAHKPTDTEKNLRVSGSVQYNSGHSLVDAALKGLGIVQLPDYYVQQYLASGALISVLDNYREPEESIWAIYPHNRHLSPKIRLLVDYLAARLA</sequence>
<evidence type="ECO:0000256" key="3">
    <source>
        <dbReference type="ARBA" id="ARBA00023125"/>
    </source>
</evidence>
<protein>
    <submittedName>
        <fullName evidence="6">LysR family transcriptional regulator</fullName>
    </submittedName>
</protein>
<comment type="similarity">
    <text evidence="1">Belongs to the LysR transcriptional regulatory family.</text>
</comment>
<evidence type="ECO:0000259" key="5">
    <source>
        <dbReference type="PROSITE" id="PS50931"/>
    </source>
</evidence>
<dbReference type="RefSeq" id="WP_207969146.1">
    <property type="nucleotide sequence ID" value="NZ_JAGBKN010000004.1"/>
</dbReference>
<dbReference type="Proteomes" id="UP000664161">
    <property type="component" value="Unassembled WGS sequence"/>
</dbReference>
<accession>A0AAW4IM08</accession>
<dbReference type="Gene3D" id="3.40.190.290">
    <property type="match status" value="1"/>
</dbReference>
<evidence type="ECO:0000313" key="6">
    <source>
        <dbReference type="EMBL" id="MBO1516279.1"/>
    </source>
</evidence>
<dbReference type="InterPro" id="IPR058163">
    <property type="entry name" value="LysR-type_TF_proteobact-type"/>
</dbReference>
<comment type="caution">
    <text evidence="6">The sequence shown here is derived from an EMBL/GenBank/DDBJ whole genome shotgun (WGS) entry which is preliminary data.</text>
</comment>
<dbReference type="InterPro" id="IPR005119">
    <property type="entry name" value="LysR_subst-bd"/>
</dbReference>
<dbReference type="AlphaFoldDB" id="A0AAW4IM08"/>
<dbReference type="FunFam" id="3.40.190.290:FF:000001">
    <property type="entry name" value="Transcriptional regulator, LysR family"/>
    <property type="match status" value="1"/>
</dbReference>
<name>A0AAW4IM08_9GAMM</name>
<dbReference type="InterPro" id="IPR036390">
    <property type="entry name" value="WH_DNA-bd_sf"/>
</dbReference>
<dbReference type="FunFam" id="1.10.10.10:FF:000001">
    <property type="entry name" value="LysR family transcriptional regulator"/>
    <property type="match status" value="1"/>
</dbReference>
<evidence type="ECO:0000313" key="7">
    <source>
        <dbReference type="Proteomes" id="UP000664161"/>
    </source>
</evidence>
<keyword evidence="3" id="KW-0238">DNA-binding</keyword>
<dbReference type="GO" id="GO:0043565">
    <property type="term" value="F:sequence-specific DNA binding"/>
    <property type="evidence" value="ECO:0007669"/>
    <property type="project" value="TreeGrafter"/>
</dbReference>
<gene>
    <name evidence="6" type="ORF">J3491_02880</name>
</gene>
<keyword evidence="2" id="KW-0805">Transcription regulation</keyword>
<dbReference type="InterPro" id="IPR000847">
    <property type="entry name" value="LysR_HTH_N"/>
</dbReference>
<dbReference type="Pfam" id="PF00126">
    <property type="entry name" value="HTH_1"/>
    <property type="match status" value="1"/>
</dbReference>
<dbReference type="GO" id="GO:0006351">
    <property type="term" value="P:DNA-templated transcription"/>
    <property type="evidence" value="ECO:0007669"/>
    <property type="project" value="TreeGrafter"/>
</dbReference>
<dbReference type="InterPro" id="IPR036388">
    <property type="entry name" value="WH-like_DNA-bd_sf"/>
</dbReference>
<dbReference type="EMBL" id="JAGBKN010000004">
    <property type="protein sequence ID" value="MBO1516279.1"/>
    <property type="molecule type" value="Genomic_DNA"/>
</dbReference>
<evidence type="ECO:0000256" key="1">
    <source>
        <dbReference type="ARBA" id="ARBA00009437"/>
    </source>
</evidence>
<proteinExistence type="inferred from homology"/>
<dbReference type="SUPFAM" id="SSF46785">
    <property type="entry name" value="Winged helix' DNA-binding domain"/>
    <property type="match status" value="1"/>
</dbReference>
<feature type="domain" description="HTH lysR-type" evidence="5">
    <location>
        <begin position="1"/>
        <end position="58"/>
    </location>
</feature>
<dbReference type="Pfam" id="PF03466">
    <property type="entry name" value="LysR_substrate"/>
    <property type="match status" value="1"/>
</dbReference>